<comment type="caution">
    <text evidence="1">The sequence shown here is derived from an EMBL/GenBank/DDBJ whole genome shotgun (WGS) entry which is preliminary data.</text>
</comment>
<evidence type="ECO:0000313" key="2">
    <source>
        <dbReference type="Proteomes" id="UP000729402"/>
    </source>
</evidence>
<organism evidence="1 2">
    <name type="scientific">Zizania palustris</name>
    <name type="common">Northern wild rice</name>
    <dbReference type="NCBI Taxonomy" id="103762"/>
    <lineage>
        <taxon>Eukaryota</taxon>
        <taxon>Viridiplantae</taxon>
        <taxon>Streptophyta</taxon>
        <taxon>Embryophyta</taxon>
        <taxon>Tracheophyta</taxon>
        <taxon>Spermatophyta</taxon>
        <taxon>Magnoliopsida</taxon>
        <taxon>Liliopsida</taxon>
        <taxon>Poales</taxon>
        <taxon>Poaceae</taxon>
        <taxon>BOP clade</taxon>
        <taxon>Oryzoideae</taxon>
        <taxon>Oryzeae</taxon>
        <taxon>Zizaniinae</taxon>
        <taxon>Zizania</taxon>
    </lineage>
</organism>
<protein>
    <submittedName>
        <fullName evidence="1">Uncharacterized protein</fullName>
    </submittedName>
</protein>
<accession>A0A8J5VUN2</accession>
<proteinExistence type="predicted"/>
<sequence>MIRRQQSEMMRERWSIHHELTVMTSNGSSSSSNNNILRRSHMEEEEVATSAIAIRVSQGGLGVSRARSQGPTDAGMVLRLGFASGCGEGNTGILNG</sequence>
<dbReference type="AlphaFoldDB" id="A0A8J5VUN2"/>
<keyword evidence="2" id="KW-1185">Reference proteome</keyword>
<reference evidence="1" key="1">
    <citation type="journal article" date="2021" name="bioRxiv">
        <title>Whole Genome Assembly and Annotation of Northern Wild Rice, Zizania palustris L., Supports a Whole Genome Duplication in the Zizania Genus.</title>
        <authorList>
            <person name="Haas M."/>
            <person name="Kono T."/>
            <person name="Macchietto M."/>
            <person name="Millas R."/>
            <person name="McGilp L."/>
            <person name="Shao M."/>
            <person name="Duquette J."/>
            <person name="Hirsch C.N."/>
            <person name="Kimball J."/>
        </authorList>
    </citation>
    <scope>NUCLEOTIDE SEQUENCE</scope>
    <source>
        <tissue evidence="1">Fresh leaf tissue</tissue>
    </source>
</reference>
<evidence type="ECO:0000313" key="1">
    <source>
        <dbReference type="EMBL" id="KAG8081795.1"/>
    </source>
</evidence>
<name>A0A8J5VUN2_ZIZPA</name>
<gene>
    <name evidence="1" type="ORF">GUJ93_ZPchr0014g46674</name>
</gene>
<dbReference type="Proteomes" id="UP000729402">
    <property type="component" value="Unassembled WGS sequence"/>
</dbReference>
<reference evidence="1" key="2">
    <citation type="submission" date="2021-02" db="EMBL/GenBank/DDBJ databases">
        <authorList>
            <person name="Kimball J.A."/>
            <person name="Haas M.W."/>
            <person name="Macchietto M."/>
            <person name="Kono T."/>
            <person name="Duquette J."/>
            <person name="Shao M."/>
        </authorList>
    </citation>
    <scope>NUCLEOTIDE SEQUENCE</scope>
    <source>
        <tissue evidence="1">Fresh leaf tissue</tissue>
    </source>
</reference>
<dbReference type="EMBL" id="JAAALK010000086">
    <property type="protein sequence ID" value="KAG8081795.1"/>
    <property type="molecule type" value="Genomic_DNA"/>
</dbReference>